<reference evidence="2 3" key="1">
    <citation type="submission" date="2013-03" db="EMBL/GenBank/DDBJ databases">
        <authorList>
            <person name="Harkins D.M."/>
            <person name="Durkin A.S."/>
            <person name="Brinkac L.M."/>
            <person name="Haft D.H."/>
            <person name="Selengut J.D."/>
            <person name="Sanka R."/>
            <person name="DePew J."/>
            <person name="Purushe J."/>
            <person name="Galloway R.L."/>
            <person name="Vinetz J.M."/>
            <person name="Sutton G.G."/>
            <person name="Nierman W.C."/>
            <person name="Fouts D.E."/>
        </authorList>
    </citation>
    <scope>NUCLEOTIDE SEQUENCE [LARGE SCALE GENOMIC DNA]</scope>
    <source>
        <strain evidence="2 3">Waz Holland</strain>
    </source>
</reference>
<organism evidence="2 3">
    <name type="scientific">Leptospira vanthielii serovar Holland str. Waz Holland = ATCC 700522</name>
    <dbReference type="NCBI Taxonomy" id="1218591"/>
    <lineage>
        <taxon>Bacteria</taxon>
        <taxon>Pseudomonadati</taxon>
        <taxon>Spirochaetota</taxon>
        <taxon>Spirochaetia</taxon>
        <taxon>Leptospirales</taxon>
        <taxon>Leptospiraceae</taxon>
        <taxon>Leptospira</taxon>
    </lineage>
</organism>
<proteinExistence type="predicted"/>
<sequence length="49" mass="5311">MSRAGCESIYPRPDLGGELNPPPNTFALPHQAKLTTTFPTPPVFLQKSS</sequence>
<name>N1WBL1_9LEPT</name>
<dbReference type="Proteomes" id="UP000012227">
    <property type="component" value="Unassembled WGS sequence"/>
</dbReference>
<feature type="region of interest" description="Disordered" evidence="1">
    <location>
        <begin position="1"/>
        <end position="29"/>
    </location>
</feature>
<accession>N1WBL1</accession>
<comment type="caution">
    <text evidence="2">The sequence shown here is derived from an EMBL/GenBank/DDBJ whole genome shotgun (WGS) entry which is preliminary data.</text>
</comment>
<dbReference type="EMBL" id="AOGY02000056">
    <property type="protein sequence ID" value="EMY69261.1"/>
    <property type="molecule type" value="Genomic_DNA"/>
</dbReference>
<dbReference type="STRING" id="1218591.LEP1GSC199_4140"/>
<protein>
    <submittedName>
        <fullName evidence="2">Uncharacterized protein</fullName>
    </submittedName>
</protein>
<dbReference type="AlphaFoldDB" id="N1WBL1"/>
<evidence type="ECO:0000313" key="3">
    <source>
        <dbReference type="Proteomes" id="UP000012227"/>
    </source>
</evidence>
<evidence type="ECO:0000256" key="1">
    <source>
        <dbReference type="SAM" id="MobiDB-lite"/>
    </source>
</evidence>
<evidence type="ECO:0000313" key="2">
    <source>
        <dbReference type="EMBL" id="EMY69261.1"/>
    </source>
</evidence>
<gene>
    <name evidence="2" type="ORF">LEP1GSC199_4140</name>
</gene>